<evidence type="ECO:0000256" key="1">
    <source>
        <dbReference type="ARBA" id="ARBA00022946"/>
    </source>
</evidence>
<sequence>MLNEFRNRMEVKETKNCRSGPALIISWAVSGDLDTILEIYGFVAGKQHREISNIPHEGKYAMISLRNRWDKGKYAMISLCECEAHNVGKPKTSMLIFRAYKVVLEDTPPSARQNVSTNLTTSHQGPLTLAFIFRSVATLPLFRLPNINIDSMRGLTWSIPSYDPTLISKQQLFARIVGGLGGRAAEEVIFGEPEVTTGAVGNLKQITGLAKQWLMDSSAQSDVIMSMMARNSMSERLPDA</sequence>
<dbReference type="GO" id="GO:0009535">
    <property type="term" value="C:chloroplast thylakoid membrane"/>
    <property type="evidence" value="ECO:0007669"/>
    <property type="project" value="TreeGrafter"/>
</dbReference>
<dbReference type="Proteomes" id="UP000836841">
    <property type="component" value="Chromosome 7"/>
</dbReference>
<dbReference type="Pfam" id="PF01434">
    <property type="entry name" value="Peptidase_M41"/>
    <property type="match status" value="1"/>
</dbReference>
<name>A0AAU9TBM4_THLAR</name>
<evidence type="ECO:0000256" key="2">
    <source>
        <dbReference type="ARBA" id="ARBA00023136"/>
    </source>
</evidence>
<dbReference type="PANTHER" id="PTHR23076">
    <property type="entry name" value="METALLOPROTEASE M41 FTSH"/>
    <property type="match status" value="1"/>
</dbReference>
<organism evidence="4 5">
    <name type="scientific">Thlaspi arvense</name>
    <name type="common">Field penny-cress</name>
    <dbReference type="NCBI Taxonomy" id="13288"/>
    <lineage>
        <taxon>Eukaryota</taxon>
        <taxon>Viridiplantae</taxon>
        <taxon>Streptophyta</taxon>
        <taxon>Embryophyta</taxon>
        <taxon>Tracheophyta</taxon>
        <taxon>Spermatophyta</taxon>
        <taxon>Magnoliopsida</taxon>
        <taxon>eudicotyledons</taxon>
        <taxon>Gunneridae</taxon>
        <taxon>Pentapetalae</taxon>
        <taxon>rosids</taxon>
        <taxon>malvids</taxon>
        <taxon>Brassicales</taxon>
        <taxon>Brassicaceae</taxon>
        <taxon>Thlaspideae</taxon>
        <taxon>Thlaspi</taxon>
    </lineage>
</organism>
<dbReference type="GO" id="GO:0004222">
    <property type="term" value="F:metalloendopeptidase activity"/>
    <property type="evidence" value="ECO:0007669"/>
    <property type="project" value="InterPro"/>
</dbReference>
<keyword evidence="2" id="KW-0472">Membrane</keyword>
<proteinExistence type="predicted"/>
<reference evidence="4 5" key="1">
    <citation type="submission" date="2022-03" db="EMBL/GenBank/DDBJ databases">
        <authorList>
            <person name="Nunn A."/>
            <person name="Chopra R."/>
            <person name="Nunn A."/>
            <person name="Contreras Garrido A."/>
        </authorList>
    </citation>
    <scope>NUCLEOTIDE SEQUENCE [LARGE SCALE GENOMIC DNA]</scope>
</reference>
<evidence type="ECO:0000313" key="4">
    <source>
        <dbReference type="EMBL" id="CAH2079986.1"/>
    </source>
</evidence>
<evidence type="ECO:0000313" key="5">
    <source>
        <dbReference type="Proteomes" id="UP000836841"/>
    </source>
</evidence>
<dbReference type="PANTHER" id="PTHR23076:SF139">
    <property type="entry name" value="ATP-DEPENDENT ZINC METALLOPROTEASE FTSH 2, CHLOROPLASTIC"/>
    <property type="match status" value="1"/>
</dbReference>
<dbReference type="EMBL" id="OU466863">
    <property type="protein sequence ID" value="CAH2079986.1"/>
    <property type="molecule type" value="Genomic_DNA"/>
</dbReference>
<dbReference type="Gene3D" id="1.20.58.760">
    <property type="entry name" value="Peptidase M41"/>
    <property type="match status" value="1"/>
</dbReference>
<dbReference type="AlphaFoldDB" id="A0AAU9TBM4"/>
<dbReference type="GO" id="GO:0006508">
    <property type="term" value="P:proteolysis"/>
    <property type="evidence" value="ECO:0007669"/>
    <property type="project" value="InterPro"/>
</dbReference>
<accession>A0AAU9TBM4</accession>
<gene>
    <name evidence="4" type="ORF">TAV2_LOCUS23609</name>
</gene>
<dbReference type="SUPFAM" id="SSF140990">
    <property type="entry name" value="FtsH protease domain-like"/>
    <property type="match status" value="1"/>
</dbReference>
<dbReference type="InterPro" id="IPR000642">
    <property type="entry name" value="Peptidase_M41"/>
</dbReference>
<keyword evidence="5" id="KW-1185">Reference proteome</keyword>
<feature type="domain" description="Peptidase M41" evidence="3">
    <location>
        <begin position="152"/>
        <end position="214"/>
    </location>
</feature>
<dbReference type="GO" id="GO:0005524">
    <property type="term" value="F:ATP binding"/>
    <property type="evidence" value="ECO:0007669"/>
    <property type="project" value="InterPro"/>
</dbReference>
<protein>
    <recommendedName>
        <fullName evidence="3">Peptidase M41 domain-containing protein</fullName>
    </recommendedName>
</protein>
<keyword evidence="1" id="KW-0809">Transit peptide</keyword>
<dbReference type="InterPro" id="IPR037219">
    <property type="entry name" value="Peptidase_M41-like"/>
</dbReference>
<dbReference type="GO" id="GO:0004176">
    <property type="term" value="F:ATP-dependent peptidase activity"/>
    <property type="evidence" value="ECO:0007669"/>
    <property type="project" value="InterPro"/>
</dbReference>
<evidence type="ECO:0000259" key="3">
    <source>
        <dbReference type="Pfam" id="PF01434"/>
    </source>
</evidence>